<feature type="transmembrane region" description="Helical" evidence="1">
    <location>
        <begin position="85"/>
        <end position="105"/>
    </location>
</feature>
<keyword evidence="1" id="KW-0812">Transmembrane</keyword>
<keyword evidence="3" id="KW-1185">Reference proteome</keyword>
<gene>
    <name evidence="2" type="ORF">NF867_18235</name>
</gene>
<keyword evidence="1" id="KW-0472">Membrane</keyword>
<accession>A0A9X2FDF7</accession>
<dbReference type="EMBL" id="JAMWYS010000062">
    <property type="protein sequence ID" value="MCO4294808.1"/>
    <property type="molecule type" value="Genomic_DNA"/>
</dbReference>
<dbReference type="AlphaFoldDB" id="A0A9X2FDF7"/>
<feature type="transmembrane region" description="Helical" evidence="1">
    <location>
        <begin position="60"/>
        <end position="78"/>
    </location>
</feature>
<sequence>MNPTTKPKISLSILALLISLVSIIWLLEINRQIAIAFENSDGKTRALFGIIEILSFGYKYYLVIPGLFAVILGVLGLKRKESRRLSIASICSGLLIILSVFIRLWTVMVSTLSYFGA</sequence>
<evidence type="ECO:0000256" key="1">
    <source>
        <dbReference type="SAM" id="Phobius"/>
    </source>
</evidence>
<organism evidence="2 3">
    <name type="scientific">Solitalea agri</name>
    <dbReference type="NCBI Taxonomy" id="2953739"/>
    <lineage>
        <taxon>Bacteria</taxon>
        <taxon>Pseudomonadati</taxon>
        <taxon>Bacteroidota</taxon>
        <taxon>Sphingobacteriia</taxon>
        <taxon>Sphingobacteriales</taxon>
        <taxon>Sphingobacteriaceae</taxon>
        <taxon>Solitalea</taxon>
    </lineage>
</organism>
<proteinExistence type="predicted"/>
<evidence type="ECO:0000313" key="3">
    <source>
        <dbReference type="Proteomes" id="UP001155182"/>
    </source>
</evidence>
<keyword evidence="1" id="KW-1133">Transmembrane helix</keyword>
<name>A0A9X2FDF7_9SPHI</name>
<protein>
    <submittedName>
        <fullName evidence="2">Uncharacterized protein</fullName>
    </submittedName>
</protein>
<dbReference type="Proteomes" id="UP001155182">
    <property type="component" value="Unassembled WGS sequence"/>
</dbReference>
<comment type="caution">
    <text evidence="2">The sequence shown here is derived from an EMBL/GenBank/DDBJ whole genome shotgun (WGS) entry which is preliminary data.</text>
</comment>
<evidence type="ECO:0000313" key="2">
    <source>
        <dbReference type="EMBL" id="MCO4294808.1"/>
    </source>
</evidence>
<dbReference type="RefSeq" id="WP_252589842.1">
    <property type="nucleotide sequence ID" value="NZ_JAMWYS010000062.1"/>
</dbReference>
<reference evidence="2" key="1">
    <citation type="submission" date="2022-06" db="EMBL/GenBank/DDBJ databases">
        <title>Solitalea sp. MAHUQ-68 isolated from rhizospheric soil.</title>
        <authorList>
            <person name="Huq M.A."/>
        </authorList>
    </citation>
    <scope>NUCLEOTIDE SEQUENCE</scope>
    <source>
        <strain evidence="2">MAHUQ-68</strain>
    </source>
</reference>